<proteinExistence type="predicted"/>
<dbReference type="OrthoDB" id="10444105at2759"/>
<name>A0A1D1UXB8_RAMVA</name>
<evidence type="ECO:0000313" key="3">
    <source>
        <dbReference type="Proteomes" id="UP000186922"/>
    </source>
</evidence>
<sequence length="228" mass="25407">MDKVNPSQVVFTGPSGVQLTANDQAPLIRNGGMYLEDGHSSRATCRYLSRFKTLSILQMVLGIVLIGVGLYFHYPVFSGGQWVLLSREDTLWFAVWIGVMNLLIGFMGRMASKRSISRPIHKFLRRSYFICNASLLLYCNGIGISSYIISLSHYSMIVPQVGEGFTTVMLFLGLILLIPAFIVNLVAVVYQALASRQCKCWICDPKNERVLAGKKSAMMKGKDLKELP</sequence>
<feature type="transmembrane region" description="Helical" evidence="1">
    <location>
        <begin position="169"/>
        <end position="190"/>
    </location>
</feature>
<keyword evidence="1" id="KW-1133">Transmembrane helix</keyword>
<comment type="caution">
    <text evidence="2">The sequence shown here is derived from an EMBL/GenBank/DDBJ whole genome shotgun (WGS) entry which is preliminary data.</text>
</comment>
<feature type="transmembrane region" description="Helical" evidence="1">
    <location>
        <begin position="56"/>
        <end position="74"/>
    </location>
</feature>
<organism evidence="2 3">
    <name type="scientific">Ramazzottius varieornatus</name>
    <name type="common">Water bear</name>
    <name type="synonym">Tardigrade</name>
    <dbReference type="NCBI Taxonomy" id="947166"/>
    <lineage>
        <taxon>Eukaryota</taxon>
        <taxon>Metazoa</taxon>
        <taxon>Ecdysozoa</taxon>
        <taxon>Tardigrada</taxon>
        <taxon>Eutardigrada</taxon>
        <taxon>Parachela</taxon>
        <taxon>Hypsibioidea</taxon>
        <taxon>Ramazzottiidae</taxon>
        <taxon>Ramazzottius</taxon>
    </lineage>
</organism>
<evidence type="ECO:0000313" key="2">
    <source>
        <dbReference type="EMBL" id="GAU94269.1"/>
    </source>
</evidence>
<keyword evidence="1" id="KW-0812">Transmembrane</keyword>
<dbReference type="EMBL" id="BDGG01000002">
    <property type="protein sequence ID" value="GAU94269.1"/>
    <property type="molecule type" value="Genomic_DNA"/>
</dbReference>
<feature type="transmembrane region" description="Helical" evidence="1">
    <location>
        <begin position="90"/>
        <end position="108"/>
    </location>
</feature>
<dbReference type="Proteomes" id="UP000186922">
    <property type="component" value="Unassembled WGS sequence"/>
</dbReference>
<accession>A0A1D1UXB8</accession>
<evidence type="ECO:0000256" key="1">
    <source>
        <dbReference type="SAM" id="Phobius"/>
    </source>
</evidence>
<gene>
    <name evidence="2" type="primary">RvY_06075</name>
    <name evidence="2" type="synonym">RvY_06075.1</name>
    <name evidence="2" type="ORF">RvY_06075-1</name>
</gene>
<protein>
    <submittedName>
        <fullName evidence="2">Uncharacterized protein</fullName>
    </submittedName>
</protein>
<reference evidence="2 3" key="1">
    <citation type="journal article" date="2016" name="Nat. Commun.">
        <title>Extremotolerant tardigrade genome and improved radiotolerance of human cultured cells by tardigrade-unique protein.</title>
        <authorList>
            <person name="Hashimoto T."/>
            <person name="Horikawa D.D."/>
            <person name="Saito Y."/>
            <person name="Kuwahara H."/>
            <person name="Kozuka-Hata H."/>
            <person name="Shin-I T."/>
            <person name="Minakuchi Y."/>
            <person name="Ohishi K."/>
            <person name="Motoyama A."/>
            <person name="Aizu T."/>
            <person name="Enomoto A."/>
            <person name="Kondo K."/>
            <person name="Tanaka S."/>
            <person name="Hara Y."/>
            <person name="Koshikawa S."/>
            <person name="Sagara H."/>
            <person name="Miura T."/>
            <person name="Yokobori S."/>
            <person name="Miyagawa K."/>
            <person name="Suzuki Y."/>
            <person name="Kubo T."/>
            <person name="Oyama M."/>
            <person name="Kohara Y."/>
            <person name="Fujiyama A."/>
            <person name="Arakawa K."/>
            <person name="Katayama T."/>
            <person name="Toyoda A."/>
            <person name="Kunieda T."/>
        </authorList>
    </citation>
    <scope>NUCLEOTIDE SEQUENCE [LARGE SCALE GENOMIC DNA]</scope>
    <source>
        <strain evidence="2 3">YOKOZUNA-1</strain>
    </source>
</reference>
<feature type="transmembrane region" description="Helical" evidence="1">
    <location>
        <begin position="129"/>
        <end position="149"/>
    </location>
</feature>
<keyword evidence="1" id="KW-0472">Membrane</keyword>
<dbReference type="AlphaFoldDB" id="A0A1D1UXB8"/>
<keyword evidence="3" id="KW-1185">Reference proteome</keyword>